<accession>A0A0K2TDS1</accession>
<dbReference type="EMBL" id="HACA01006371">
    <property type="protein sequence ID" value="CDW23732.1"/>
    <property type="molecule type" value="Transcribed_RNA"/>
</dbReference>
<organism evidence="1">
    <name type="scientific">Lepeophtheirus salmonis</name>
    <name type="common">Salmon louse</name>
    <name type="synonym">Caligus salmonis</name>
    <dbReference type="NCBI Taxonomy" id="72036"/>
    <lineage>
        <taxon>Eukaryota</taxon>
        <taxon>Metazoa</taxon>
        <taxon>Ecdysozoa</taxon>
        <taxon>Arthropoda</taxon>
        <taxon>Crustacea</taxon>
        <taxon>Multicrustacea</taxon>
        <taxon>Hexanauplia</taxon>
        <taxon>Copepoda</taxon>
        <taxon>Siphonostomatoida</taxon>
        <taxon>Caligidae</taxon>
        <taxon>Lepeophtheirus</taxon>
    </lineage>
</organism>
<name>A0A0K2TDS1_LEPSM</name>
<dbReference type="AlphaFoldDB" id="A0A0K2TDS1"/>
<reference evidence="1" key="1">
    <citation type="submission" date="2014-05" db="EMBL/GenBank/DDBJ databases">
        <authorList>
            <person name="Chronopoulou M."/>
        </authorList>
    </citation>
    <scope>NUCLEOTIDE SEQUENCE</scope>
    <source>
        <tissue evidence="1">Whole organism</tissue>
    </source>
</reference>
<evidence type="ECO:0000313" key="1">
    <source>
        <dbReference type="EMBL" id="CDW23732.1"/>
    </source>
</evidence>
<proteinExistence type="predicted"/>
<sequence>MAFIINIYHCKDFQCVEKCLLL</sequence>
<protein>
    <submittedName>
        <fullName evidence="1">Uncharacterized protein</fullName>
    </submittedName>
</protein>